<dbReference type="Pfam" id="PF01381">
    <property type="entry name" value="HTH_3"/>
    <property type="match status" value="1"/>
</dbReference>
<accession>A0A3E0DW04</accession>
<proteinExistence type="inferred from homology"/>
<comment type="caution">
    <text evidence="3">The sequence shown here is derived from an EMBL/GenBank/DDBJ whole genome shotgun (WGS) entry which is preliminary data.</text>
</comment>
<dbReference type="CDD" id="cd00093">
    <property type="entry name" value="HTH_XRE"/>
    <property type="match status" value="1"/>
</dbReference>
<sequence>MKLKTQSDIELAKALISPPGDTLAETIDELRFSQTELAARMGRPVKTINELIQGKTAILPDTAIQLENVTGVPAAFWLEREKNYQLELAEIREAEQLIQDKDWLSNFPLKELIGFGWIEVETKETLERMKAILQFFQVASKEAFYQSSCFAMVEKIDYRLTKQVQKNPYALAAWLRQGEIQAREMKVGDFDKKRFGDSIPRIKEIMVAHPADFFIRLSSLAAEAGVKVIHTPKLPNSKVHGATRWVGDTPVIQLSNQFQRNDIFWFTFFHEAGHILKHGKKEVFLEGLEYTEDGQVKEKEADDFAIASTYSEREEAEFMSLRKDGTWTTDQIRDFAQRINTHPAMIVGRLERKEIISRGQGHVHGFYQKIEL</sequence>
<dbReference type="Proteomes" id="UP000256405">
    <property type="component" value="Unassembled WGS sequence"/>
</dbReference>
<dbReference type="InterPro" id="IPR010359">
    <property type="entry name" value="IrrE_HExxH"/>
</dbReference>
<organism evidence="3 4">
    <name type="scientific">Algoriphagus antarcticus</name>
    <dbReference type="NCBI Taxonomy" id="238540"/>
    <lineage>
        <taxon>Bacteria</taxon>
        <taxon>Pseudomonadati</taxon>
        <taxon>Bacteroidota</taxon>
        <taxon>Cytophagia</taxon>
        <taxon>Cytophagales</taxon>
        <taxon>Cyclobacteriaceae</taxon>
        <taxon>Algoriphagus</taxon>
    </lineage>
</organism>
<name>A0A3E0DW04_9BACT</name>
<feature type="domain" description="HTH cro/C1-type" evidence="2">
    <location>
        <begin position="23"/>
        <end position="77"/>
    </location>
</feature>
<protein>
    <submittedName>
        <fullName evidence="3">Addiction module HigA family antidote</fullName>
    </submittedName>
</protein>
<dbReference type="InterPro" id="IPR010982">
    <property type="entry name" value="Lambda_DNA-bd_dom_sf"/>
</dbReference>
<evidence type="ECO:0000313" key="4">
    <source>
        <dbReference type="Proteomes" id="UP000256405"/>
    </source>
</evidence>
<reference evidence="3 4" key="1">
    <citation type="submission" date="2018-08" db="EMBL/GenBank/DDBJ databases">
        <title>Genomic Encyclopedia of Archaeal and Bacterial Type Strains, Phase II (KMG-II): from individual species to whole genera.</title>
        <authorList>
            <person name="Goeker M."/>
        </authorList>
    </citation>
    <scope>NUCLEOTIDE SEQUENCE [LARGE SCALE GENOMIC DNA]</scope>
    <source>
        <strain evidence="3 4">DSM 15986</strain>
    </source>
</reference>
<evidence type="ECO:0000313" key="3">
    <source>
        <dbReference type="EMBL" id="REG87108.1"/>
    </source>
</evidence>
<dbReference type="OrthoDB" id="9796786at2"/>
<dbReference type="AlphaFoldDB" id="A0A3E0DW04"/>
<dbReference type="SUPFAM" id="SSF47413">
    <property type="entry name" value="lambda repressor-like DNA-binding domains"/>
    <property type="match status" value="1"/>
</dbReference>
<dbReference type="InterPro" id="IPR001387">
    <property type="entry name" value="Cro/C1-type_HTH"/>
</dbReference>
<dbReference type="PROSITE" id="PS50943">
    <property type="entry name" value="HTH_CROC1"/>
    <property type="match status" value="1"/>
</dbReference>
<dbReference type="Gene3D" id="1.10.260.40">
    <property type="entry name" value="lambda repressor-like DNA-binding domains"/>
    <property type="match status" value="1"/>
</dbReference>
<gene>
    <name evidence="3" type="ORF">C8N25_11187</name>
</gene>
<dbReference type="EMBL" id="QUNF01000011">
    <property type="protein sequence ID" value="REG87108.1"/>
    <property type="molecule type" value="Genomic_DNA"/>
</dbReference>
<dbReference type="SMART" id="SM00530">
    <property type="entry name" value="HTH_XRE"/>
    <property type="match status" value="1"/>
</dbReference>
<dbReference type="GO" id="GO:0003677">
    <property type="term" value="F:DNA binding"/>
    <property type="evidence" value="ECO:0007669"/>
    <property type="project" value="InterPro"/>
</dbReference>
<dbReference type="Pfam" id="PF06114">
    <property type="entry name" value="Peptidase_M78"/>
    <property type="match status" value="1"/>
</dbReference>
<dbReference type="Gene3D" id="1.10.10.2910">
    <property type="match status" value="1"/>
</dbReference>
<dbReference type="RefSeq" id="WP_086540212.1">
    <property type="nucleotide sequence ID" value="NZ_MSSW01000008.1"/>
</dbReference>
<comment type="similarity">
    <text evidence="1">Belongs to the short-chain fatty acyl-CoA assimilation regulator (ScfR) family.</text>
</comment>
<evidence type="ECO:0000256" key="1">
    <source>
        <dbReference type="ARBA" id="ARBA00007227"/>
    </source>
</evidence>
<keyword evidence="4" id="KW-1185">Reference proteome</keyword>
<evidence type="ECO:0000259" key="2">
    <source>
        <dbReference type="PROSITE" id="PS50943"/>
    </source>
</evidence>